<dbReference type="EMBL" id="CP060131">
    <property type="protein sequence ID" value="QNG51336.1"/>
    <property type="molecule type" value="Genomic_DNA"/>
</dbReference>
<reference evidence="9 10" key="1">
    <citation type="submission" date="2020-08" db="EMBL/GenBank/DDBJ databases">
        <authorList>
            <person name="Mo P."/>
        </authorList>
    </citation>
    <scope>NUCLEOTIDE SEQUENCE [LARGE SCALE GENOMIC DNA]</scope>
    <source>
        <strain evidence="9 10">CGMCC 4.1532</strain>
    </source>
</reference>
<feature type="domain" description="EamA" evidence="8">
    <location>
        <begin position="145"/>
        <end position="277"/>
    </location>
</feature>
<evidence type="ECO:0000256" key="1">
    <source>
        <dbReference type="ARBA" id="ARBA00004141"/>
    </source>
</evidence>
<feature type="transmembrane region" description="Helical" evidence="7">
    <location>
        <begin position="90"/>
        <end position="111"/>
    </location>
</feature>
<feature type="transmembrane region" description="Helical" evidence="7">
    <location>
        <begin position="233"/>
        <end position="255"/>
    </location>
</feature>
<feature type="transmembrane region" description="Helical" evidence="7">
    <location>
        <begin position="65"/>
        <end position="84"/>
    </location>
</feature>
<evidence type="ECO:0000256" key="4">
    <source>
        <dbReference type="ARBA" id="ARBA00022989"/>
    </source>
</evidence>
<dbReference type="Gene3D" id="1.10.3730.20">
    <property type="match status" value="2"/>
</dbReference>
<accession>A0A7G7MEX5</accession>
<feature type="transmembrane region" description="Helical" evidence="7">
    <location>
        <begin position="35"/>
        <end position="53"/>
    </location>
</feature>
<proteinExistence type="inferred from homology"/>
<dbReference type="Proteomes" id="UP000515728">
    <property type="component" value="Chromosome"/>
</dbReference>
<feature type="compositionally biased region" description="Low complexity" evidence="6">
    <location>
        <begin position="310"/>
        <end position="324"/>
    </location>
</feature>
<dbReference type="AlphaFoldDB" id="A0A7G7MEX5"/>
<dbReference type="PANTHER" id="PTHR32322">
    <property type="entry name" value="INNER MEMBRANE TRANSPORTER"/>
    <property type="match status" value="1"/>
</dbReference>
<feature type="transmembrane region" description="Helical" evidence="7">
    <location>
        <begin position="170"/>
        <end position="194"/>
    </location>
</feature>
<gene>
    <name evidence="9" type="ORF">H6H00_24820</name>
</gene>
<keyword evidence="3 7" id="KW-0812">Transmembrane</keyword>
<name>A0A7G7MEX5_9PSEU</name>
<feature type="transmembrane region" description="Helical" evidence="7">
    <location>
        <begin position="261"/>
        <end position="278"/>
    </location>
</feature>
<evidence type="ECO:0000313" key="10">
    <source>
        <dbReference type="Proteomes" id="UP000515728"/>
    </source>
</evidence>
<comment type="similarity">
    <text evidence="2">Belongs to the EamA transporter family.</text>
</comment>
<evidence type="ECO:0000259" key="8">
    <source>
        <dbReference type="Pfam" id="PF00892"/>
    </source>
</evidence>
<feature type="domain" description="EamA" evidence="8">
    <location>
        <begin position="8"/>
        <end position="134"/>
    </location>
</feature>
<keyword evidence="5 7" id="KW-0472">Membrane</keyword>
<feature type="region of interest" description="Disordered" evidence="6">
    <location>
        <begin position="282"/>
        <end position="366"/>
    </location>
</feature>
<evidence type="ECO:0000256" key="6">
    <source>
        <dbReference type="SAM" id="MobiDB-lite"/>
    </source>
</evidence>
<dbReference type="InterPro" id="IPR037185">
    <property type="entry name" value="EmrE-like"/>
</dbReference>
<dbReference type="InterPro" id="IPR050638">
    <property type="entry name" value="AA-Vitamin_Transporters"/>
</dbReference>
<evidence type="ECO:0000256" key="2">
    <source>
        <dbReference type="ARBA" id="ARBA00007362"/>
    </source>
</evidence>
<feature type="transmembrane region" description="Helical" evidence="7">
    <location>
        <begin position="206"/>
        <end position="226"/>
    </location>
</feature>
<comment type="subcellular location">
    <subcellularLocation>
        <location evidence="1">Membrane</location>
        <topology evidence="1">Multi-pass membrane protein</topology>
    </subcellularLocation>
</comment>
<dbReference type="PANTHER" id="PTHR32322:SF2">
    <property type="entry name" value="EAMA DOMAIN-CONTAINING PROTEIN"/>
    <property type="match status" value="1"/>
</dbReference>
<dbReference type="RefSeq" id="WP_185718091.1">
    <property type="nucleotide sequence ID" value="NZ_BAAAWI010000001.1"/>
</dbReference>
<evidence type="ECO:0000256" key="5">
    <source>
        <dbReference type="ARBA" id="ARBA00023136"/>
    </source>
</evidence>
<dbReference type="Pfam" id="PF00892">
    <property type="entry name" value="EamA"/>
    <property type="match status" value="2"/>
</dbReference>
<organism evidence="9 10">
    <name type="scientific">Pseudonocardia petroleophila</name>
    <dbReference type="NCBI Taxonomy" id="37331"/>
    <lineage>
        <taxon>Bacteria</taxon>
        <taxon>Bacillati</taxon>
        <taxon>Actinomycetota</taxon>
        <taxon>Actinomycetes</taxon>
        <taxon>Pseudonocardiales</taxon>
        <taxon>Pseudonocardiaceae</taxon>
        <taxon>Pseudonocardia</taxon>
    </lineage>
</organism>
<dbReference type="InterPro" id="IPR000620">
    <property type="entry name" value="EamA_dom"/>
</dbReference>
<evidence type="ECO:0000313" key="9">
    <source>
        <dbReference type="EMBL" id="QNG51336.1"/>
    </source>
</evidence>
<dbReference type="GO" id="GO:0016020">
    <property type="term" value="C:membrane"/>
    <property type="evidence" value="ECO:0007669"/>
    <property type="project" value="UniProtKB-SubCell"/>
</dbReference>
<protein>
    <submittedName>
        <fullName evidence="9">EamA family transporter</fullName>
    </submittedName>
</protein>
<feature type="transmembrane region" description="Helical" evidence="7">
    <location>
        <begin position="118"/>
        <end position="138"/>
    </location>
</feature>
<feature type="transmembrane region" description="Helical" evidence="7">
    <location>
        <begin position="144"/>
        <end position="163"/>
    </location>
</feature>
<evidence type="ECO:0000256" key="7">
    <source>
        <dbReference type="SAM" id="Phobius"/>
    </source>
</evidence>
<sequence length="366" mass="36848">MEATWRRVLVTAIAPVAWGSTYFVTREFLPAGQPLHGAALRALPAGLLLLLLCRARPRGAWWWRSVVLGVLNTSAFFALVYVAAQLLPTSVASVVMATSSVVMMLVAWAVLAERPAPVAVAGAVLGIAGVAAMLLTATEAVSPTGVAASVAAMLMSSVGFVLARRCSGQVPVLASTAWQLVAGGLVVLPVALLVEGAPPALDGPAVAGFAYVGVVATALAFTAWFTGLRHLTAGTVGLVGLLNPVTGVLLGTALAGEALSGRQVAGIALVLAGIVLALPRPRAGRDPGTGGGEDPRPPQVLPPRRAVGVGRPDPALRAAAGGADAVRRGGRPGRAPRGEHHAVGTAGPGAGSGVHRRPTHPDCARG</sequence>
<dbReference type="SUPFAM" id="SSF103481">
    <property type="entry name" value="Multidrug resistance efflux transporter EmrE"/>
    <property type="match status" value="2"/>
</dbReference>
<keyword evidence="10" id="KW-1185">Reference proteome</keyword>
<evidence type="ECO:0000256" key="3">
    <source>
        <dbReference type="ARBA" id="ARBA00022692"/>
    </source>
</evidence>
<keyword evidence="4 7" id="KW-1133">Transmembrane helix</keyword>
<dbReference type="KEGG" id="ppel:H6H00_24820"/>